<feature type="non-terminal residue" evidence="1">
    <location>
        <position position="1"/>
    </location>
</feature>
<name>A0A3M8PRB1_9GAMM</name>
<comment type="caution">
    <text evidence="1">The sequence shown here is derived from an EMBL/GenBank/DDBJ whole genome shotgun (WGS) entry which is preliminary data.</text>
</comment>
<dbReference type="EMBL" id="RIZG01000025">
    <property type="protein sequence ID" value="RNF46525.1"/>
    <property type="molecule type" value="Genomic_DNA"/>
</dbReference>
<reference evidence="1 2" key="1">
    <citation type="journal article" date="2012" name="Int. J. Syst. Evol. Microbiol.">
        <title>Marinomonas hwangdonensis sp. nov., isolated from seawater.</title>
        <authorList>
            <person name="Jung Y.T."/>
            <person name="Oh T.K."/>
            <person name="Yoon J.H."/>
        </authorList>
    </citation>
    <scope>NUCLEOTIDE SEQUENCE [LARGE SCALE GENOMIC DNA]</scope>
    <source>
        <strain evidence="1 2">HDW-15</strain>
    </source>
</reference>
<keyword evidence="2" id="KW-1185">Reference proteome</keyword>
<dbReference type="RefSeq" id="WP_158600781.1">
    <property type="nucleotide sequence ID" value="NZ_RIZG01000025.1"/>
</dbReference>
<protein>
    <submittedName>
        <fullName evidence="1">Uncharacterized protein</fullName>
    </submittedName>
</protein>
<feature type="non-terminal residue" evidence="1">
    <location>
        <position position="101"/>
    </location>
</feature>
<evidence type="ECO:0000313" key="2">
    <source>
        <dbReference type="Proteomes" id="UP000280507"/>
    </source>
</evidence>
<evidence type="ECO:0000313" key="1">
    <source>
        <dbReference type="EMBL" id="RNF46525.1"/>
    </source>
</evidence>
<dbReference type="AlphaFoldDB" id="A0A3M8PRB1"/>
<dbReference type="Pfam" id="PF18886">
    <property type="entry name" value="DUF5649"/>
    <property type="match status" value="1"/>
</dbReference>
<accession>A0A3M8PRB1</accession>
<proteinExistence type="predicted"/>
<dbReference type="InterPro" id="IPR043709">
    <property type="entry name" value="DUF5649"/>
</dbReference>
<sequence>VGATALNDALTLHTTGTITQTGAITGDQNLTLLGGGAHTLNNADNAIGQLAATSSTLNFQGTSFTLGNISTTGAIQLSSTGAVTQADGTAITGGQNVNLLG</sequence>
<organism evidence="1 2">
    <name type="scientific">Marinomonas hwangdonensis</name>
    <dbReference type="NCBI Taxonomy" id="1053647"/>
    <lineage>
        <taxon>Bacteria</taxon>
        <taxon>Pseudomonadati</taxon>
        <taxon>Pseudomonadota</taxon>
        <taxon>Gammaproteobacteria</taxon>
        <taxon>Oceanospirillales</taxon>
        <taxon>Oceanospirillaceae</taxon>
        <taxon>Marinomonas</taxon>
    </lineage>
</organism>
<dbReference type="Proteomes" id="UP000280507">
    <property type="component" value="Unassembled WGS sequence"/>
</dbReference>
<gene>
    <name evidence="1" type="ORF">EBI00_15910</name>
</gene>